<feature type="region of interest" description="Disordered" evidence="2">
    <location>
        <begin position="621"/>
        <end position="653"/>
    </location>
</feature>
<dbReference type="AlphaFoldDB" id="A0A7R8UME8"/>
<evidence type="ECO:0000259" key="3">
    <source>
        <dbReference type="SMART" id="SM00389"/>
    </source>
</evidence>
<keyword evidence="5" id="KW-1185">Reference proteome</keyword>
<name>A0A7R8UME8_HERIL</name>
<sequence length="844" mass="92415">MTKPKQTGIIKPKRKRVRFTEYQRKGLMEFYEENSKDCAKLVKADYVRVGAQLGLEASSVQSFVNNRRHYDILAGKRPSKRLRNEQSGHTAKPSKKKKLEAAESNGIAVSSSYDAVSCQNTVPVIPQTGQYSSTPPTFGGPNNGQGVYDNHSTIIQSGSPQPTEGYGTMVPPYSHQALSSHGFGDQRFNVYEQNNIQATIGFGGNAAVRPFFNYHTAPVTYGVESHQYYAPQPASEADFLYLSGSSYRGMGVNFGHHSTHTSERFSDAPVDHHFNYNVPYPASSYQYNQPYGIQDNNLLQAPFGVQQSQQQANYAAYQQPENAFVGAYDVQTVMQPHQNNSYMQYWSSVAPQQQQLHNNQVEEYQFRQGAFPNVNPSSPVHMQSGFAVTPSYGPPHDGQWHQFMGHQNSPLYGSVHNGQVGGWAPDQGLHSSITSETAAYPPPEQGHLAATFTEDTTERNRILPAAEGPEKEEPESAFMESFPESTPVFVTDVTETIAHGIPEKEQSEPEWNEVETCDTLDMEQSEPTVSGAEGHKIQSGSELCEMKACGTPAGVSIQYIPATEDAIQELESAFMESLPGTTPIFSIVTEAITHGIPEKEQPESGWNEVGLYDTPEMEQLQSAVSGAEGQSSPVPSATDDSIPYSSPRKGESESELCEMKAPAEATIETSPDVPLTEDAILYESIINEVEVTTSATPEQEQSDSAYSEVTTDNILLATEQDTQFSILEGDQSESVFSVIAPDDSATLSAPVVDTPFSFLEGVQSESVFSMAEVPAYGTQEKEELKSTLNEGSTEDNTIFSAVEEAAYSSSSSSSLLTAVRDDDLSFLNDVFIGESESFTDMWLF</sequence>
<dbReference type="EMBL" id="LR899010">
    <property type="protein sequence ID" value="CAD7083501.1"/>
    <property type="molecule type" value="Genomic_DNA"/>
</dbReference>
<gene>
    <name evidence="4" type="ORF">HERILL_LOCUS6458</name>
</gene>
<dbReference type="Proteomes" id="UP000594454">
    <property type="component" value="Chromosome 2"/>
</dbReference>
<evidence type="ECO:0000256" key="1">
    <source>
        <dbReference type="ARBA" id="ARBA00004123"/>
    </source>
</evidence>
<feature type="domain" description="Homeobox" evidence="3">
    <location>
        <begin position="12"/>
        <end position="78"/>
    </location>
</feature>
<comment type="subcellular location">
    <subcellularLocation>
        <location evidence="1">Nucleus</location>
    </subcellularLocation>
</comment>
<evidence type="ECO:0000313" key="5">
    <source>
        <dbReference type="Proteomes" id="UP000594454"/>
    </source>
</evidence>
<reference evidence="4 5" key="1">
    <citation type="submission" date="2020-11" db="EMBL/GenBank/DDBJ databases">
        <authorList>
            <person name="Wallbank WR R."/>
            <person name="Pardo Diaz C."/>
            <person name="Kozak K."/>
            <person name="Martin S."/>
            <person name="Jiggins C."/>
            <person name="Moest M."/>
            <person name="Warren A I."/>
            <person name="Generalovic N T."/>
            <person name="Byers J.R.P. K."/>
            <person name="Montejo-Kovacevich G."/>
            <person name="Yen C E."/>
        </authorList>
    </citation>
    <scope>NUCLEOTIDE SEQUENCE [LARGE SCALE GENOMIC DNA]</scope>
</reference>
<protein>
    <recommendedName>
        <fullName evidence="3">Homeobox domain-containing protein</fullName>
    </recommendedName>
</protein>
<organism evidence="4 5">
    <name type="scientific">Hermetia illucens</name>
    <name type="common">Black soldier fly</name>
    <dbReference type="NCBI Taxonomy" id="343691"/>
    <lineage>
        <taxon>Eukaryota</taxon>
        <taxon>Metazoa</taxon>
        <taxon>Ecdysozoa</taxon>
        <taxon>Arthropoda</taxon>
        <taxon>Hexapoda</taxon>
        <taxon>Insecta</taxon>
        <taxon>Pterygota</taxon>
        <taxon>Neoptera</taxon>
        <taxon>Endopterygota</taxon>
        <taxon>Diptera</taxon>
        <taxon>Brachycera</taxon>
        <taxon>Stratiomyomorpha</taxon>
        <taxon>Stratiomyidae</taxon>
        <taxon>Hermetiinae</taxon>
        <taxon>Hermetia</taxon>
    </lineage>
</organism>
<dbReference type="SMART" id="SM00389">
    <property type="entry name" value="HOX"/>
    <property type="match status" value="1"/>
</dbReference>
<evidence type="ECO:0000313" key="4">
    <source>
        <dbReference type="EMBL" id="CAD7083501.1"/>
    </source>
</evidence>
<dbReference type="GO" id="GO:0005634">
    <property type="term" value="C:nucleus"/>
    <property type="evidence" value="ECO:0007669"/>
    <property type="project" value="UniProtKB-SubCell"/>
</dbReference>
<proteinExistence type="predicted"/>
<dbReference type="InterPro" id="IPR009057">
    <property type="entry name" value="Homeodomain-like_sf"/>
</dbReference>
<dbReference type="InParanoid" id="A0A7R8UME8"/>
<feature type="region of interest" description="Disordered" evidence="2">
    <location>
        <begin position="76"/>
        <end position="103"/>
    </location>
</feature>
<dbReference type="CDD" id="cd00086">
    <property type="entry name" value="homeodomain"/>
    <property type="match status" value="1"/>
</dbReference>
<feature type="compositionally biased region" description="Polar residues" evidence="2">
    <location>
        <begin position="621"/>
        <end position="639"/>
    </location>
</feature>
<dbReference type="InterPro" id="IPR001356">
    <property type="entry name" value="HD"/>
</dbReference>
<evidence type="ECO:0000256" key="2">
    <source>
        <dbReference type="SAM" id="MobiDB-lite"/>
    </source>
</evidence>
<dbReference type="Gene3D" id="1.10.10.60">
    <property type="entry name" value="Homeodomain-like"/>
    <property type="match status" value="1"/>
</dbReference>
<accession>A0A7R8UME8</accession>
<dbReference type="GO" id="GO:0003677">
    <property type="term" value="F:DNA binding"/>
    <property type="evidence" value="ECO:0007669"/>
    <property type="project" value="InterPro"/>
</dbReference>
<dbReference type="SUPFAM" id="SSF46689">
    <property type="entry name" value="Homeodomain-like"/>
    <property type="match status" value="1"/>
</dbReference>